<dbReference type="EMBL" id="AP013540">
    <property type="protein sequence ID" value="BAQ94054.1"/>
    <property type="molecule type" value="Genomic_DNA"/>
</dbReference>
<keyword evidence="4" id="KW-1185">Reference proteome</keyword>
<keyword evidence="2" id="KW-1133">Transmembrane helix</keyword>
<reference evidence="3 4" key="1">
    <citation type="journal article" date="2013" name="PLoS Genet.">
        <title>Expanding the Marine Virosphere Using Metagenomics.</title>
        <authorList>
            <person name="Mizuno C.M."/>
            <person name="Rodriguez-Valera F."/>
            <person name="Kimes N.E."/>
            <person name="Ghai R."/>
        </authorList>
    </citation>
    <scope>NUCLEOTIDE SEQUENCE [LARGE SCALE GENOMIC DNA]</scope>
    <source>
        <strain evidence="3">UvMED-CGR-C62A-MedDCM-OCT-S28-C10</strain>
    </source>
</reference>
<keyword evidence="2" id="KW-0472">Membrane</keyword>
<proteinExistence type="predicted"/>
<feature type="coiled-coil region" evidence="1">
    <location>
        <begin position="5"/>
        <end position="32"/>
    </location>
</feature>
<feature type="transmembrane region" description="Helical" evidence="2">
    <location>
        <begin position="32"/>
        <end position="51"/>
    </location>
</feature>
<sequence>MDNNYKYIAERLDKLENKIDRLSDEMAKGKGIFSFIAWVGSIAAVIAGYFYSR</sequence>
<dbReference type="RefSeq" id="YP_009778112.1">
    <property type="nucleotide sequence ID" value="NC_047711.1"/>
</dbReference>
<evidence type="ECO:0000313" key="3">
    <source>
        <dbReference type="EMBL" id="BAQ94054.1"/>
    </source>
</evidence>
<name>A0A6S4PLG5_9CAUD</name>
<dbReference type="GeneID" id="55412570"/>
<protein>
    <submittedName>
        <fullName evidence="3">Uncharacterized protein</fullName>
    </submittedName>
</protein>
<keyword evidence="1" id="KW-0175">Coiled coil</keyword>
<dbReference type="KEGG" id="vg:55412570"/>
<evidence type="ECO:0000256" key="2">
    <source>
        <dbReference type="SAM" id="Phobius"/>
    </source>
</evidence>
<evidence type="ECO:0000256" key="1">
    <source>
        <dbReference type="SAM" id="Coils"/>
    </source>
</evidence>
<evidence type="ECO:0000313" key="4">
    <source>
        <dbReference type="Proteomes" id="UP000505345"/>
    </source>
</evidence>
<dbReference type="Proteomes" id="UP000505345">
    <property type="component" value="Segment"/>
</dbReference>
<accession>A0A6S4PLG5</accession>
<keyword evidence="2" id="KW-0812">Transmembrane</keyword>
<organism evidence="3 4">
    <name type="scientific">uncultured phage_MedDCM-OCT-S28-C10</name>
    <dbReference type="NCBI Taxonomy" id="2741077"/>
    <lineage>
        <taxon>Viruses</taxon>
        <taxon>Duplodnaviria</taxon>
        <taxon>Heunggongvirae</taxon>
        <taxon>Uroviricota</taxon>
        <taxon>Caudoviricetes</taxon>
        <taxon>Autographivirales</taxon>
        <taxon>Votkovvirus</taxon>
        <taxon>Votkovvirus S28C10</taxon>
    </lineage>
</organism>